<dbReference type="EMBL" id="CP002453">
    <property type="protein sequence ID" value="ADV48265.1"/>
    <property type="molecule type" value="Genomic_DNA"/>
</dbReference>
<dbReference type="Proteomes" id="UP000008634">
    <property type="component" value="Chromosome"/>
</dbReference>
<evidence type="ECO:0000259" key="2">
    <source>
        <dbReference type="Pfam" id="PF04784"/>
    </source>
</evidence>
<accession>E6X4G5</accession>
<dbReference type="RefSeq" id="WP_013549752.1">
    <property type="nucleotide sequence ID" value="NC_014934.1"/>
</dbReference>
<evidence type="ECO:0000256" key="1">
    <source>
        <dbReference type="SAM" id="SignalP"/>
    </source>
</evidence>
<keyword evidence="4" id="KW-1185">Reference proteome</keyword>
<feature type="signal peptide" evidence="1">
    <location>
        <begin position="1"/>
        <end position="20"/>
    </location>
</feature>
<proteinExistence type="predicted"/>
<dbReference type="PANTHER" id="PTHR46361">
    <property type="entry name" value="ELECTRON CARRIER/ PROTEIN DISULFIDE OXIDOREDUCTASE"/>
    <property type="match status" value="1"/>
</dbReference>
<reference evidence="3 4" key="1">
    <citation type="journal article" date="2010" name="Stand. Genomic Sci.">
        <title>Complete genome sequence of Cellulophaga algicola type strain (IC166).</title>
        <authorList>
            <person name="Abt B."/>
            <person name="Lu M."/>
            <person name="Misra M."/>
            <person name="Han C."/>
            <person name="Nolan M."/>
            <person name="Lucas S."/>
            <person name="Hammon N."/>
            <person name="Deshpande S."/>
            <person name="Cheng J.F."/>
            <person name="Tapia R."/>
            <person name="Goodwin L."/>
            <person name="Pitluck S."/>
            <person name="Liolios K."/>
            <person name="Pagani I."/>
            <person name="Ivanova N."/>
            <person name="Mavromatis K."/>
            <person name="Ovchinikova G."/>
            <person name="Pati A."/>
            <person name="Chen A."/>
            <person name="Palaniappan K."/>
            <person name="Land M."/>
            <person name="Hauser L."/>
            <person name="Chang Y.J."/>
            <person name="Jeffries C.D."/>
            <person name="Detter J.C."/>
            <person name="Brambilla E."/>
            <person name="Rohde M."/>
            <person name="Tindall B.J."/>
            <person name="Goker M."/>
            <person name="Woyke T."/>
            <person name="Bristow J."/>
            <person name="Eisen J.A."/>
            <person name="Markowitz V."/>
            <person name="Hugenholtz P."/>
            <person name="Kyrpides N.C."/>
            <person name="Klenk H.P."/>
            <person name="Lapidus A."/>
        </authorList>
    </citation>
    <scope>NUCLEOTIDE SEQUENCE [LARGE SCALE GENOMIC DNA]</scope>
    <source>
        <strain evidence="4">DSM 14237 / IC166 / ACAM 630</strain>
    </source>
</reference>
<dbReference type="eggNOG" id="COG0398">
    <property type="taxonomic scope" value="Bacteria"/>
</dbReference>
<dbReference type="Pfam" id="PF04784">
    <property type="entry name" value="DUF547"/>
    <property type="match status" value="1"/>
</dbReference>
<dbReference type="PANTHER" id="PTHR46361:SF3">
    <property type="entry name" value="ELECTRON CARRIER_ PROTEIN DISULFIDE OXIDOREDUCTASE"/>
    <property type="match status" value="1"/>
</dbReference>
<dbReference type="OrthoDB" id="526867at2"/>
<organism evidence="3 4">
    <name type="scientific">Cellulophaga algicola (strain DSM 14237 / IC166 / ACAM 630)</name>
    <dbReference type="NCBI Taxonomy" id="688270"/>
    <lineage>
        <taxon>Bacteria</taxon>
        <taxon>Pseudomonadati</taxon>
        <taxon>Bacteroidota</taxon>
        <taxon>Flavobacteriia</taxon>
        <taxon>Flavobacteriales</taxon>
        <taxon>Flavobacteriaceae</taxon>
        <taxon>Cellulophaga</taxon>
    </lineage>
</organism>
<gene>
    <name evidence="3" type="ordered locus">Celal_0940</name>
</gene>
<protein>
    <recommendedName>
        <fullName evidence="2">DUF547 domain-containing protein</fullName>
    </recommendedName>
</protein>
<keyword evidence="1" id="KW-0732">Signal</keyword>
<feature type="domain" description="DUF547" evidence="2">
    <location>
        <begin position="74"/>
        <end position="179"/>
    </location>
</feature>
<evidence type="ECO:0000313" key="3">
    <source>
        <dbReference type="EMBL" id="ADV48265.1"/>
    </source>
</evidence>
<name>E6X4G5_CELAD</name>
<dbReference type="KEGG" id="cao:Celal_0940"/>
<dbReference type="AlphaFoldDB" id="E6X4G5"/>
<evidence type="ECO:0000313" key="4">
    <source>
        <dbReference type="Proteomes" id="UP000008634"/>
    </source>
</evidence>
<dbReference type="InterPro" id="IPR006869">
    <property type="entry name" value="DUF547"/>
</dbReference>
<sequence length="242" mass="28068">MKVFYLVLFSLLSFSFASSSKTLPIKNTPSHTEWNTLLAKYVDKKGNVNYAAFKKDSLALSSYLELLAKNEPTDQWSKSEKLAYYINLYNAATVKLILDNFPVKSIKDIKGPWDKEWVKIGAKVYSLGYIEHKILRKMEEPRIHFAINCASYSCPKLVNKAYLAATIEKQLQEATFDFINDTTRNKIAENELQLSNIFKWYKSDFTTKVSLQEYIKPYSKININTDAKVKYLDYNWSLNETK</sequence>
<dbReference type="STRING" id="688270.Celal_0940"/>
<feature type="chain" id="PRO_5003212565" description="DUF547 domain-containing protein" evidence="1">
    <location>
        <begin position="21"/>
        <end position="242"/>
    </location>
</feature>
<dbReference type="HOGENOM" id="CLU_054137_1_2_10"/>